<dbReference type="InterPro" id="IPR013098">
    <property type="entry name" value="Ig_I-set"/>
</dbReference>
<dbReference type="AlphaFoldDB" id="A0A345HZU5"/>
<proteinExistence type="predicted"/>
<dbReference type="InterPro" id="IPR007110">
    <property type="entry name" value="Ig-like_dom"/>
</dbReference>
<protein>
    <recommendedName>
        <fullName evidence="3">Ig-like domain-containing protein</fullName>
    </recommendedName>
</protein>
<dbReference type="GO" id="GO:0005975">
    <property type="term" value="P:carbohydrate metabolic process"/>
    <property type="evidence" value="ECO:0007669"/>
    <property type="project" value="UniProtKB-ARBA"/>
</dbReference>
<dbReference type="RefSeq" id="WP_114664759.1">
    <property type="nucleotide sequence ID" value="NZ_CP031194.1"/>
</dbReference>
<dbReference type="InterPro" id="IPR011044">
    <property type="entry name" value="Quino_amine_DH_bsu"/>
</dbReference>
<sequence>MRHNTTSRIRPGSGLFRPGVPHGRRRSASLLTAGALVLASVTAGSVAQAAGSPRTGLGEDGQKLTVSASTGLDPAGETIRVTGEGYDTTKGIYVAFCKDNGDGRIPSPCLGGADMTSGTGSSKWIVPKGDTYEGEMATAYGDGGTFDISIGVALKGDGLDCTQVTCSVVTRVDHRASGDRSQDVRIPLAFAGQGTGGGDGGIGEGVPPGTVDYRQSAEFTSAGKPLDLLLHPDSGKLYVGADTVPDTTANEQGLYALDPADGTVRSHISQAPGAGGAMAARRVTQIAAPLAGDGVVFHYPLRGIGTAQDGDESARGVWLSGATVTATGPGHGPGTVLVQQGALLSEIETATGTPTKTLTLGGGTRLGVDTARGAAWSGYANGQLSRIDTETLEVTATAQLPSGNLWFIKTDPAGGNVWAGIGNAVHIYDKDANPLTVIEGEDRAVAVAFDTATGRAFQVWQDNGHTGGGDDNNGALTVYDTTTFEETAEPTVLPGNHGQSGQASVAVAPGGATAYVTSPAESKITKFDRRMSPRVTEPPVDRSAEPGDTVAFTAVAEGEPEPSVRWQVSPDGAQTWNTIDNATATTYTFTARTTQDGYQYRAEFTNAAGTTRTVPVTLTVTEKDTSSGGTTTGGGATDGGTTTGGGDAGGGATGGDAGGQDPGPDDGETNGGGTDAGGTDSGGTDGGTATAGGSEAAGGAGETSGTGGTDTGGTTGTTGETATTGTSGTTGTGTVVNGGGSLASTGVTALALTALAALLIASGWLVHRRSSRPAP</sequence>
<feature type="compositionally biased region" description="Low complexity" evidence="1">
    <location>
        <begin position="717"/>
        <end position="727"/>
    </location>
</feature>
<reference evidence="5" key="1">
    <citation type="submission" date="2018-07" db="EMBL/GenBank/DDBJ databases">
        <authorList>
            <person name="Zhao J."/>
        </authorList>
    </citation>
    <scope>NUCLEOTIDE SEQUENCE [LARGE SCALE GENOMIC DNA]</scope>
    <source>
        <strain evidence="5">GSSD-12</strain>
    </source>
</reference>
<gene>
    <name evidence="4" type="ORF">DVK44_36060</name>
</gene>
<feature type="domain" description="Ig-like" evidence="3">
    <location>
        <begin position="533"/>
        <end position="619"/>
    </location>
</feature>
<dbReference type="SUPFAM" id="SSF49319">
    <property type="entry name" value="Actinoxanthin-like"/>
    <property type="match status" value="1"/>
</dbReference>
<feature type="transmembrane region" description="Helical" evidence="2">
    <location>
        <begin position="747"/>
        <end position="766"/>
    </location>
</feature>
<evidence type="ECO:0000256" key="2">
    <source>
        <dbReference type="SAM" id="Phobius"/>
    </source>
</evidence>
<dbReference type="Gene3D" id="2.60.40.10">
    <property type="entry name" value="Immunoglobulins"/>
    <property type="match status" value="1"/>
</dbReference>
<evidence type="ECO:0000313" key="5">
    <source>
        <dbReference type="Proteomes" id="UP000253868"/>
    </source>
</evidence>
<dbReference type="Proteomes" id="UP000253868">
    <property type="component" value="Chromosome"/>
</dbReference>
<dbReference type="InterPro" id="IPR027273">
    <property type="entry name" value="Neocarzinostatin-like"/>
</dbReference>
<dbReference type="Pfam" id="PF07679">
    <property type="entry name" value="I-set"/>
    <property type="match status" value="1"/>
</dbReference>
<feature type="region of interest" description="Disordered" evidence="1">
    <location>
        <begin position="615"/>
        <end position="735"/>
    </location>
</feature>
<accession>A0A345HZU5</accession>
<keyword evidence="2" id="KW-0812">Transmembrane</keyword>
<organism evidence="4 5">
    <name type="scientific">Streptomyces paludis</name>
    <dbReference type="NCBI Taxonomy" id="2282738"/>
    <lineage>
        <taxon>Bacteria</taxon>
        <taxon>Bacillati</taxon>
        <taxon>Actinomycetota</taxon>
        <taxon>Actinomycetes</taxon>
        <taxon>Kitasatosporales</taxon>
        <taxon>Streptomycetaceae</taxon>
        <taxon>Streptomyces</taxon>
    </lineage>
</organism>
<dbReference type="Gene3D" id="2.60.40.230">
    <property type="entry name" value="Neocarzinostatin-like"/>
    <property type="match status" value="1"/>
</dbReference>
<keyword evidence="5" id="KW-1185">Reference proteome</keyword>
<evidence type="ECO:0000256" key="1">
    <source>
        <dbReference type="SAM" id="MobiDB-lite"/>
    </source>
</evidence>
<dbReference type="KEGG" id="spad:DVK44_36060"/>
<keyword evidence="2" id="KW-0472">Membrane</keyword>
<dbReference type="OrthoDB" id="3826165at2"/>
<dbReference type="InterPro" id="IPR013783">
    <property type="entry name" value="Ig-like_fold"/>
</dbReference>
<dbReference type="EMBL" id="CP031194">
    <property type="protein sequence ID" value="AXG82219.1"/>
    <property type="molecule type" value="Genomic_DNA"/>
</dbReference>
<evidence type="ECO:0000259" key="3">
    <source>
        <dbReference type="PROSITE" id="PS50835"/>
    </source>
</evidence>
<evidence type="ECO:0000313" key="4">
    <source>
        <dbReference type="EMBL" id="AXG82219.1"/>
    </source>
</evidence>
<name>A0A345HZU5_9ACTN</name>
<dbReference type="PROSITE" id="PS50835">
    <property type="entry name" value="IG_LIKE"/>
    <property type="match status" value="1"/>
</dbReference>
<feature type="region of interest" description="Disordered" evidence="1">
    <location>
        <begin position="1"/>
        <end position="24"/>
    </location>
</feature>
<dbReference type="SUPFAM" id="SSF50969">
    <property type="entry name" value="YVTN repeat-like/Quinoprotein amine dehydrogenase"/>
    <property type="match status" value="1"/>
</dbReference>
<keyword evidence="2" id="KW-1133">Transmembrane helix</keyword>
<dbReference type="InterPro" id="IPR036179">
    <property type="entry name" value="Ig-like_dom_sf"/>
</dbReference>
<feature type="compositionally biased region" description="Gly residues" evidence="1">
    <location>
        <begin position="630"/>
        <end position="661"/>
    </location>
</feature>
<dbReference type="SUPFAM" id="SSF48726">
    <property type="entry name" value="Immunoglobulin"/>
    <property type="match status" value="1"/>
</dbReference>
<feature type="compositionally biased region" description="Gly residues" evidence="1">
    <location>
        <begin position="669"/>
        <end position="716"/>
    </location>
</feature>